<dbReference type="Proteomes" id="UP001055879">
    <property type="component" value="Linkage Group LG05"/>
</dbReference>
<gene>
    <name evidence="1" type="ORF">L6452_18567</name>
</gene>
<proteinExistence type="predicted"/>
<name>A0ACB9C6M5_ARCLA</name>
<evidence type="ECO:0000313" key="1">
    <source>
        <dbReference type="EMBL" id="KAI3729895.1"/>
    </source>
</evidence>
<keyword evidence="2" id="KW-1185">Reference proteome</keyword>
<sequence length="128" mass="14518">MNRVQVEWLSRVEPKAAESKESGLIMSRVRWCKSESGGREAARSEAGKGDPLGAGWWRRKGDPDLGDTRVEWQHSREGPRMGITRMRRLPEYVRSRVVVRIETRVGYSGHWKEQGGGPGFNCAPQNQI</sequence>
<protein>
    <submittedName>
        <fullName evidence="1">Uncharacterized protein</fullName>
    </submittedName>
</protein>
<comment type="caution">
    <text evidence="1">The sequence shown here is derived from an EMBL/GenBank/DDBJ whole genome shotgun (WGS) entry which is preliminary data.</text>
</comment>
<evidence type="ECO:0000313" key="2">
    <source>
        <dbReference type="Proteomes" id="UP001055879"/>
    </source>
</evidence>
<reference evidence="2" key="1">
    <citation type="journal article" date="2022" name="Mol. Ecol. Resour.">
        <title>The genomes of chicory, endive, great burdock and yacon provide insights into Asteraceae palaeo-polyploidization history and plant inulin production.</title>
        <authorList>
            <person name="Fan W."/>
            <person name="Wang S."/>
            <person name="Wang H."/>
            <person name="Wang A."/>
            <person name="Jiang F."/>
            <person name="Liu H."/>
            <person name="Zhao H."/>
            <person name="Xu D."/>
            <person name="Zhang Y."/>
        </authorList>
    </citation>
    <scope>NUCLEOTIDE SEQUENCE [LARGE SCALE GENOMIC DNA]</scope>
    <source>
        <strain evidence="2">cv. Niubang</strain>
    </source>
</reference>
<dbReference type="EMBL" id="CM042051">
    <property type="protein sequence ID" value="KAI3729895.1"/>
    <property type="molecule type" value="Genomic_DNA"/>
</dbReference>
<accession>A0ACB9C6M5</accession>
<reference evidence="1 2" key="2">
    <citation type="journal article" date="2022" name="Mol. Ecol. Resour.">
        <title>The genomes of chicory, endive, great burdock and yacon provide insights into Asteraceae paleo-polyploidization history and plant inulin production.</title>
        <authorList>
            <person name="Fan W."/>
            <person name="Wang S."/>
            <person name="Wang H."/>
            <person name="Wang A."/>
            <person name="Jiang F."/>
            <person name="Liu H."/>
            <person name="Zhao H."/>
            <person name="Xu D."/>
            <person name="Zhang Y."/>
        </authorList>
    </citation>
    <scope>NUCLEOTIDE SEQUENCE [LARGE SCALE GENOMIC DNA]</scope>
    <source>
        <strain evidence="2">cv. Niubang</strain>
    </source>
</reference>
<organism evidence="1 2">
    <name type="scientific">Arctium lappa</name>
    <name type="common">Greater burdock</name>
    <name type="synonym">Lappa major</name>
    <dbReference type="NCBI Taxonomy" id="4217"/>
    <lineage>
        <taxon>Eukaryota</taxon>
        <taxon>Viridiplantae</taxon>
        <taxon>Streptophyta</taxon>
        <taxon>Embryophyta</taxon>
        <taxon>Tracheophyta</taxon>
        <taxon>Spermatophyta</taxon>
        <taxon>Magnoliopsida</taxon>
        <taxon>eudicotyledons</taxon>
        <taxon>Gunneridae</taxon>
        <taxon>Pentapetalae</taxon>
        <taxon>asterids</taxon>
        <taxon>campanulids</taxon>
        <taxon>Asterales</taxon>
        <taxon>Asteraceae</taxon>
        <taxon>Carduoideae</taxon>
        <taxon>Cardueae</taxon>
        <taxon>Arctiinae</taxon>
        <taxon>Arctium</taxon>
    </lineage>
</organism>